<dbReference type="SUPFAM" id="SSF56399">
    <property type="entry name" value="ADP-ribosylation"/>
    <property type="match status" value="1"/>
</dbReference>
<proteinExistence type="predicted"/>
<feature type="domain" description="ADP ribosyltransferase" evidence="1">
    <location>
        <begin position="101"/>
        <end position="179"/>
    </location>
</feature>
<name>A0A084EFB3_SPHYA</name>
<dbReference type="Proteomes" id="UP000028534">
    <property type="component" value="Unassembled WGS sequence"/>
</dbReference>
<dbReference type="Pfam" id="PF03496">
    <property type="entry name" value="ADPrib_exo_Tox"/>
    <property type="match status" value="1"/>
</dbReference>
<dbReference type="AlphaFoldDB" id="A0A084EFB3"/>
<dbReference type="Gene3D" id="3.90.176.10">
    <property type="entry name" value="Toxin ADP-ribosyltransferase, Chain A, domain 1"/>
    <property type="match status" value="1"/>
</dbReference>
<evidence type="ECO:0000313" key="3">
    <source>
        <dbReference type="Proteomes" id="UP000028534"/>
    </source>
</evidence>
<reference evidence="2 3" key="1">
    <citation type="submission" date="2014-03" db="EMBL/GenBank/DDBJ databases">
        <title>Genome sequence of Sphingobium yanoikuyae B1.</title>
        <authorList>
            <person name="Gan H.M."/>
            <person name="Gan H.Y."/>
            <person name="Savka M.A."/>
        </authorList>
    </citation>
    <scope>NUCLEOTIDE SEQUENCE [LARGE SCALE GENOMIC DNA]</scope>
    <source>
        <strain evidence="2 3">B1</strain>
    </source>
</reference>
<dbReference type="PATRIC" id="fig|13690.10.peg.4195"/>
<organism evidence="2 3">
    <name type="scientific">Sphingobium yanoikuyae</name>
    <name type="common">Sphingomonas yanoikuyae</name>
    <dbReference type="NCBI Taxonomy" id="13690"/>
    <lineage>
        <taxon>Bacteria</taxon>
        <taxon>Pseudomonadati</taxon>
        <taxon>Pseudomonadota</taxon>
        <taxon>Alphaproteobacteria</taxon>
        <taxon>Sphingomonadales</taxon>
        <taxon>Sphingomonadaceae</taxon>
        <taxon>Sphingobium</taxon>
    </lineage>
</organism>
<accession>A0A084EFB3</accession>
<gene>
    <name evidence="2" type="ORF">CP98_04084</name>
</gene>
<sequence>MTALIVTANGLVGRERELTEPEHLALRSYGADSTFFHAIAQGRTEALSHNPDFGAFSSVARTKRDAIDAVFSISRLLTAQTLWSGHGHGWGVRGALEGAPANFVGLQYRYPGYISTSTDRSWCDAFLDKRNRSQSRPTMLEFRLPAGTPAIDMHDGGAQGEFEILLPRERLFSITDAKMLPGDLLQLVLEPGEASV</sequence>
<dbReference type="InterPro" id="IPR003540">
    <property type="entry name" value="ADP-ribosyltransferase"/>
</dbReference>
<dbReference type="EMBL" id="JGVR01000030">
    <property type="protein sequence ID" value="KEZ16655.1"/>
    <property type="molecule type" value="Genomic_DNA"/>
</dbReference>
<protein>
    <recommendedName>
        <fullName evidence="1">ADP ribosyltransferase domain-containing protein</fullName>
    </recommendedName>
</protein>
<evidence type="ECO:0000313" key="2">
    <source>
        <dbReference type="EMBL" id="KEZ16655.1"/>
    </source>
</evidence>
<comment type="caution">
    <text evidence="2">The sequence shown here is derived from an EMBL/GenBank/DDBJ whole genome shotgun (WGS) entry which is preliminary data.</text>
</comment>
<dbReference type="RefSeq" id="WP_017502526.1">
    <property type="nucleotide sequence ID" value="NZ_DAIQKB010000025.1"/>
</dbReference>
<evidence type="ECO:0000259" key="1">
    <source>
        <dbReference type="Pfam" id="PF03496"/>
    </source>
</evidence>
<dbReference type="GO" id="GO:0005576">
    <property type="term" value="C:extracellular region"/>
    <property type="evidence" value="ECO:0007669"/>
    <property type="project" value="InterPro"/>
</dbReference>